<dbReference type="EMBL" id="CP151511">
    <property type="protein sequence ID" value="WZN64967.1"/>
    <property type="molecule type" value="Genomic_DNA"/>
</dbReference>
<keyword evidence="1" id="KW-0472">Membrane</keyword>
<keyword evidence="1" id="KW-0812">Transmembrane</keyword>
<dbReference type="GO" id="GO:0016491">
    <property type="term" value="F:oxidoreductase activity"/>
    <property type="evidence" value="ECO:0007669"/>
    <property type="project" value="InterPro"/>
</dbReference>
<feature type="transmembrane region" description="Helical" evidence="1">
    <location>
        <begin position="196"/>
        <end position="216"/>
    </location>
</feature>
<name>A0AAX4PG44_9CHLO</name>
<proteinExistence type="predicted"/>
<dbReference type="CDD" id="cd03507">
    <property type="entry name" value="Delta12-FADS-like"/>
    <property type="match status" value="1"/>
</dbReference>
<dbReference type="InterPro" id="IPR005804">
    <property type="entry name" value="FA_desaturase_dom"/>
</dbReference>
<dbReference type="AlphaFoldDB" id="A0AAX4PG44"/>
<evidence type="ECO:0000259" key="2">
    <source>
        <dbReference type="Pfam" id="PF00487"/>
    </source>
</evidence>
<dbReference type="InterPro" id="IPR012171">
    <property type="entry name" value="Fatty_acid_desaturase"/>
</dbReference>
<feature type="domain" description="Fatty acid desaturase" evidence="2">
    <location>
        <begin position="98"/>
        <end position="370"/>
    </location>
</feature>
<evidence type="ECO:0000313" key="4">
    <source>
        <dbReference type="Proteomes" id="UP001472866"/>
    </source>
</evidence>
<protein>
    <submittedName>
        <fullName evidence="3">Fatty acid desaturase DES2</fullName>
    </submittedName>
</protein>
<feature type="transmembrane region" description="Helical" evidence="1">
    <location>
        <begin position="250"/>
        <end position="268"/>
    </location>
</feature>
<sequence>MCQTRVRTVTRPDAQALDGKERTILATPAGFSGLQGKALGLRKEDYPTKGEVMAVIPKHCLERSTPRSLLYLVFSTCILFGLGFLANQFVPLTLAYAPVWLAYAAANGTVAFGFWVVGHECGHGAFSDNKVLQDAVGFAVHSFCLTPYFSWQRSHAVHHSRVNHMHEGETHVPNPTEDGFAKAMHFIKELPVVGDLFHDLLALALVSGGFVFYLTFGASGGPAWGKPTNHFFAHGPLKSKLFPGKWKNKVLVSALGVLAMLALLAYCCNATSFWRVAAVYGGPYLGLNAWLGIVTKLHHTDVDVPHLEGEEWNCVRGAFLTIDRPYYKIVDVLQHHIGSTHVAHHLCPQIPHYHAQEATESIKRAFPHLYLFDPTPVHWALWRICSNCVSVQKLNNMWVYTNTRTKHQQQQQGSTKKAN</sequence>
<feature type="transmembrane region" description="Helical" evidence="1">
    <location>
        <begin position="96"/>
        <end position="117"/>
    </location>
</feature>
<organism evidence="3 4">
    <name type="scientific">Chloropicon roscoffensis</name>
    <dbReference type="NCBI Taxonomy" id="1461544"/>
    <lineage>
        <taxon>Eukaryota</taxon>
        <taxon>Viridiplantae</taxon>
        <taxon>Chlorophyta</taxon>
        <taxon>Chloropicophyceae</taxon>
        <taxon>Chloropicales</taxon>
        <taxon>Chloropicaceae</taxon>
        <taxon>Chloropicon</taxon>
    </lineage>
</organism>
<keyword evidence="4" id="KW-1185">Reference proteome</keyword>
<dbReference type="PANTHER" id="PTHR32100">
    <property type="entry name" value="OMEGA-6 FATTY ACID DESATURASE, CHLOROPLASTIC"/>
    <property type="match status" value="1"/>
</dbReference>
<feature type="transmembrane region" description="Helical" evidence="1">
    <location>
        <begin position="69"/>
        <end position="90"/>
    </location>
</feature>
<dbReference type="GO" id="GO:0006629">
    <property type="term" value="P:lipid metabolic process"/>
    <property type="evidence" value="ECO:0007669"/>
    <property type="project" value="InterPro"/>
</dbReference>
<evidence type="ECO:0000313" key="3">
    <source>
        <dbReference type="EMBL" id="WZN64967.1"/>
    </source>
</evidence>
<accession>A0AAX4PG44</accession>
<gene>
    <name evidence="3" type="ORF">HKI87_11g65240</name>
</gene>
<dbReference type="Proteomes" id="UP001472866">
    <property type="component" value="Chromosome 11"/>
</dbReference>
<evidence type="ECO:0000256" key="1">
    <source>
        <dbReference type="SAM" id="Phobius"/>
    </source>
</evidence>
<dbReference type="Pfam" id="PF00487">
    <property type="entry name" value="FA_desaturase"/>
    <property type="match status" value="1"/>
</dbReference>
<reference evidence="3 4" key="1">
    <citation type="submission" date="2024-03" db="EMBL/GenBank/DDBJ databases">
        <title>Complete genome sequence of the green alga Chloropicon roscoffensis RCC1871.</title>
        <authorList>
            <person name="Lemieux C."/>
            <person name="Pombert J.-F."/>
            <person name="Otis C."/>
            <person name="Turmel M."/>
        </authorList>
    </citation>
    <scope>NUCLEOTIDE SEQUENCE [LARGE SCALE GENOMIC DNA]</scope>
    <source>
        <strain evidence="3 4">RCC1871</strain>
    </source>
</reference>
<keyword evidence="1" id="KW-1133">Transmembrane helix</keyword>